<organism evidence="1 2">
    <name type="scientific">Tuber borchii</name>
    <name type="common">White truffle</name>
    <dbReference type="NCBI Taxonomy" id="42251"/>
    <lineage>
        <taxon>Eukaryota</taxon>
        <taxon>Fungi</taxon>
        <taxon>Dikarya</taxon>
        <taxon>Ascomycota</taxon>
        <taxon>Pezizomycotina</taxon>
        <taxon>Pezizomycetes</taxon>
        <taxon>Pezizales</taxon>
        <taxon>Tuberaceae</taxon>
        <taxon>Tuber</taxon>
    </lineage>
</organism>
<keyword evidence="2" id="KW-1185">Reference proteome</keyword>
<protein>
    <submittedName>
        <fullName evidence="1">Uncharacterized protein</fullName>
    </submittedName>
</protein>
<evidence type="ECO:0000313" key="2">
    <source>
        <dbReference type="Proteomes" id="UP000244722"/>
    </source>
</evidence>
<dbReference type="AlphaFoldDB" id="A0A2T7A0K6"/>
<accession>A0A2T7A0K6</accession>
<proteinExistence type="predicted"/>
<dbReference type="OrthoDB" id="10365931at2759"/>
<name>A0A2T7A0K6_TUBBO</name>
<comment type="caution">
    <text evidence="1">The sequence shown here is derived from an EMBL/GenBank/DDBJ whole genome shotgun (WGS) entry which is preliminary data.</text>
</comment>
<dbReference type="EMBL" id="NESQ01000047">
    <property type="protein sequence ID" value="PUU81254.1"/>
    <property type="molecule type" value="Genomic_DNA"/>
</dbReference>
<sequence length="172" mass="18815">MSTKLMFIPLIDPKDVEKVSQMGDTLNSAGPRCLIRSATLSEKPRPFEPTGPQQLTTVRPLTQQQQEQREQQLGQQHPQQKLYAGVAALPPVLNRSMSDAGRKAAGGVEECALEERTLGVGAIGALNDLSRGSRAPREISTPDYQRLKVVRAEVNGQSIWEVRLPPSSIHPS</sequence>
<reference evidence="1 2" key="1">
    <citation type="submission" date="2017-04" db="EMBL/GenBank/DDBJ databases">
        <title>Draft genome sequence of Tuber borchii Vittad., a whitish edible truffle.</title>
        <authorList>
            <consortium name="DOE Joint Genome Institute"/>
            <person name="Murat C."/>
            <person name="Kuo A."/>
            <person name="Barry K.W."/>
            <person name="Clum A."/>
            <person name="Dockter R.B."/>
            <person name="Fauchery L."/>
            <person name="Iotti M."/>
            <person name="Kohler A."/>
            <person name="Labutti K."/>
            <person name="Lindquist E.A."/>
            <person name="Lipzen A."/>
            <person name="Ohm R.A."/>
            <person name="Wang M."/>
            <person name="Grigoriev I.V."/>
            <person name="Zambonelli A."/>
            <person name="Martin F.M."/>
        </authorList>
    </citation>
    <scope>NUCLEOTIDE SEQUENCE [LARGE SCALE GENOMIC DNA]</scope>
    <source>
        <strain evidence="1 2">Tbo3840</strain>
    </source>
</reference>
<evidence type="ECO:0000313" key="1">
    <source>
        <dbReference type="EMBL" id="PUU81254.1"/>
    </source>
</evidence>
<dbReference type="Proteomes" id="UP000244722">
    <property type="component" value="Unassembled WGS sequence"/>
</dbReference>
<gene>
    <name evidence="1" type="ORF">B9Z19DRAFT_1077401</name>
</gene>